<name>A0A848K6B9_9NOCA</name>
<keyword evidence="3" id="KW-1185">Reference proteome</keyword>
<evidence type="ECO:0000313" key="2">
    <source>
        <dbReference type="EMBL" id="NMN94091.1"/>
    </source>
</evidence>
<comment type="caution">
    <text evidence="2">The sequence shown here is derived from an EMBL/GenBank/DDBJ whole genome shotgun (WGS) entry which is preliminary data.</text>
</comment>
<dbReference type="PROSITE" id="PS51257">
    <property type="entry name" value="PROKAR_LIPOPROTEIN"/>
    <property type="match status" value="1"/>
</dbReference>
<feature type="chain" id="PRO_5038907530" evidence="1">
    <location>
        <begin position="23"/>
        <end position="233"/>
    </location>
</feature>
<accession>A0A848K6B9</accession>
<keyword evidence="1" id="KW-0732">Signal</keyword>
<feature type="signal peptide" evidence="1">
    <location>
        <begin position="1"/>
        <end position="22"/>
    </location>
</feature>
<gene>
    <name evidence="2" type="ORF">FGL95_03455</name>
</gene>
<proteinExistence type="predicted"/>
<reference evidence="2 3" key="1">
    <citation type="submission" date="2019-05" db="EMBL/GenBank/DDBJ databases">
        <authorList>
            <person name="Lee S.D."/>
        </authorList>
    </citation>
    <scope>NUCLEOTIDE SEQUENCE [LARGE SCALE GENOMIC DNA]</scope>
    <source>
        <strain evidence="2 3">YC2-7</strain>
    </source>
</reference>
<organism evidence="2 3">
    <name type="scientific">Antrihabitans stalactiti</name>
    <dbReference type="NCBI Taxonomy" id="2584121"/>
    <lineage>
        <taxon>Bacteria</taxon>
        <taxon>Bacillati</taxon>
        <taxon>Actinomycetota</taxon>
        <taxon>Actinomycetes</taxon>
        <taxon>Mycobacteriales</taxon>
        <taxon>Nocardiaceae</taxon>
        <taxon>Antrihabitans</taxon>
    </lineage>
</organism>
<dbReference type="Proteomes" id="UP000535543">
    <property type="component" value="Unassembled WGS sequence"/>
</dbReference>
<dbReference type="EMBL" id="VCQU01000001">
    <property type="protein sequence ID" value="NMN94091.1"/>
    <property type="molecule type" value="Genomic_DNA"/>
</dbReference>
<evidence type="ECO:0000256" key="1">
    <source>
        <dbReference type="SAM" id="SignalP"/>
    </source>
</evidence>
<evidence type="ECO:0000313" key="3">
    <source>
        <dbReference type="Proteomes" id="UP000535543"/>
    </source>
</evidence>
<sequence length="233" mass="23615">MNRRTRKLRVGLCASVVAVAVAGSGCSATVNGKAMPSATTAAAHVAGELGGLLLDTSSFAPPYDAVKLPGPAVSQALGDLVGDAAGATVEPADCAQDLIDLDTADAAIVVGTDNSTRSTISVALARTTGSLADQRARFEKCPDVTSTENGTVTKIHVALTPAAPVDADESLAFKRTVTSGSGSKPLTQTSVQLWAQVGDVIIVTAHISFSNAKPDSAALDELFTAQVLKVKKA</sequence>
<dbReference type="RefSeq" id="WP_169584785.1">
    <property type="nucleotide sequence ID" value="NZ_VCQU01000001.1"/>
</dbReference>
<protein>
    <submittedName>
        <fullName evidence="2">Sensor domain-containing protein</fullName>
    </submittedName>
</protein>
<dbReference type="AlphaFoldDB" id="A0A848K6B9"/>
<reference evidence="2 3" key="2">
    <citation type="submission" date="2020-06" db="EMBL/GenBank/DDBJ databases">
        <title>Antribacter stalactiti gen. nov., sp. nov., a new member of the family Nacardiaceae isolated from a cave.</title>
        <authorList>
            <person name="Kim I.S."/>
        </authorList>
    </citation>
    <scope>NUCLEOTIDE SEQUENCE [LARGE SCALE GENOMIC DNA]</scope>
    <source>
        <strain evidence="2 3">YC2-7</strain>
    </source>
</reference>